<evidence type="ECO:0008006" key="5">
    <source>
        <dbReference type="Google" id="ProtNLM"/>
    </source>
</evidence>
<comment type="caution">
    <text evidence="3">The sequence shown here is derived from an EMBL/GenBank/DDBJ whole genome shotgun (WGS) entry which is preliminary data.</text>
</comment>
<dbReference type="SUPFAM" id="SSF81383">
    <property type="entry name" value="F-box domain"/>
    <property type="match status" value="1"/>
</dbReference>
<sequence>MCTMMKKATADILPECLIGKIVSYLSFKEAAKMSILSKTWLRSWFMHPNIDFKYLYNGRNLELEIVDTIMARYRDGKIPIDKFELSYSDFSLISQPIDKWLDIALQNGVKYLFFEVHNFSLPIFIILAAKSLTELVVDWCTLMPVSFSSDVTNCNSLRKLSLTHVKLDENMLQTLLNCCPLIVSFIFYYCWGFKKIELLNLQKIKSVSIKSREQNELVKIQAPTLEHLTYDGYLWGKLDIVECQNLKSLDISYVRISDEFLQNLISGSQSLKDLKIRNCEDIEEIDSSNLESLEYMGYKIPKLKIARQLKHLKINLQCFSSLKAAWFCNLRKLLSNSISCPEISLDFSQCNGINLTDLRLHQEVATPKVDVLNVNCTWSNGEYANSTSTWTNGQCRTFLDALLWSCHPRRLNIQSTSATFKCFINSLIYMKNMSKYSHWHRQLRLKGAQVYIFDDNTSQSWHPVELNREELSIRSNCKWKMVNYYFLLDW</sequence>
<dbReference type="Pfam" id="PF24758">
    <property type="entry name" value="LRR_At5g56370"/>
    <property type="match status" value="1"/>
</dbReference>
<dbReference type="SUPFAM" id="SSF52047">
    <property type="entry name" value="RNI-like"/>
    <property type="match status" value="1"/>
</dbReference>
<feature type="domain" description="F-box/LRR-repeat protein 15/At3g58940/PEG3-like LRR" evidence="2">
    <location>
        <begin position="97"/>
        <end position="230"/>
    </location>
</feature>
<dbReference type="Proteomes" id="UP000824120">
    <property type="component" value="Chromosome 4"/>
</dbReference>
<dbReference type="InterPro" id="IPR053772">
    <property type="entry name" value="At1g61320/At1g61330-like"/>
</dbReference>
<dbReference type="EMBL" id="JACXVP010000004">
    <property type="protein sequence ID" value="KAG5611650.1"/>
    <property type="molecule type" value="Genomic_DNA"/>
</dbReference>
<evidence type="ECO:0000259" key="1">
    <source>
        <dbReference type="Pfam" id="PF00646"/>
    </source>
</evidence>
<dbReference type="InterPro" id="IPR055411">
    <property type="entry name" value="LRR_FXL15/At3g58940/PEG3-like"/>
</dbReference>
<evidence type="ECO:0000313" key="4">
    <source>
        <dbReference type="Proteomes" id="UP000824120"/>
    </source>
</evidence>
<accession>A0A9J5ZG41</accession>
<dbReference type="Gene3D" id="3.80.10.10">
    <property type="entry name" value="Ribonuclease Inhibitor"/>
    <property type="match status" value="1"/>
</dbReference>
<dbReference type="Pfam" id="PF07723">
    <property type="entry name" value="LRR_2"/>
    <property type="match status" value="1"/>
</dbReference>
<dbReference type="PANTHER" id="PTHR34145:SF28">
    <property type="entry name" value="F-BOX DOMAIN-CONTAINING PROTEIN"/>
    <property type="match status" value="1"/>
</dbReference>
<keyword evidence="4" id="KW-1185">Reference proteome</keyword>
<dbReference type="AlphaFoldDB" id="A0A9J5ZG41"/>
<evidence type="ECO:0000259" key="2">
    <source>
        <dbReference type="Pfam" id="PF24758"/>
    </source>
</evidence>
<evidence type="ECO:0000313" key="3">
    <source>
        <dbReference type="EMBL" id="KAG5611650.1"/>
    </source>
</evidence>
<proteinExistence type="predicted"/>
<protein>
    <recommendedName>
        <fullName evidence="5">F-box family protein</fullName>
    </recommendedName>
</protein>
<dbReference type="InterPro" id="IPR001810">
    <property type="entry name" value="F-box_dom"/>
</dbReference>
<dbReference type="Pfam" id="PF00646">
    <property type="entry name" value="F-box"/>
    <property type="match status" value="1"/>
</dbReference>
<name>A0A9J5ZG41_SOLCO</name>
<dbReference type="InterPro" id="IPR032675">
    <property type="entry name" value="LRR_dom_sf"/>
</dbReference>
<dbReference type="PANTHER" id="PTHR34145">
    <property type="entry name" value="OS02G0105600 PROTEIN"/>
    <property type="match status" value="1"/>
</dbReference>
<feature type="domain" description="F-box" evidence="1">
    <location>
        <begin position="13"/>
        <end position="44"/>
    </location>
</feature>
<gene>
    <name evidence="3" type="ORF">H5410_022931</name>
</gene>
<dbReference type="InterPro" id="IPR036047">
    <property type="entry name" value="F-box-like_dom_sf"/>
</dbReference>
<organism evidence="3 4">
    <name type="scientific">Solanum commersonii</name>
    <name type="common">Commerson's wild potato</name>
    <name type="synonym">Commerson's nightshade</name>
    <dbReference type="NCBI Taxonomy" id="4109"/>
    <lineage>
        <taxon>Eukaryota</taxon>
        <taxon>Viridiplantae</taxon>
        <taxon>Streptophyta</taxon>
        <taxon>Embryophyta</taxon>
        <taxon>Tracheophyta</taxon>
        <taxon>Spermatophyta</taxon>
        <taxon>Magnoliopsida</taxon>
        <taxon>eudicotyledons</taxon>
        <taxon>Gunneridae</taxon>
        <taxon>Pentapetalae</taxon>
        <taxon>asterids</taxon>
        <taxon>lamiids</taxon>
        <taxon>Solanales</taxon>
        <taxon>Solanaceae</taxon>
        <taxon>Solanoideae</taxon>
        <taxon>Solaneae</taxon>
        <taxon>Solanum</taxon>
    </lineage>
</organism>
<reference evidence="3 4" key="1">
    <citation type="submission" date="2020-09" db="EMBL/GenBank/DDBJ databases">
        <title>De no assembly of potato wild relative species, Solanum commersonii.</title>
        <authorList>
            <person name="Cho K."/>
        </authorList>
    </citation>
    <scope>NUCLEOTIDE SEQUENCE [LARGE SCALE GENOMIC DNA]</scope>
    <source>
        <strain evidence="3">LZ3.2</strain>
        <tissue evidence="3">Leaf</tissue>
    </source>
</reference>
<dbReference type="InterPro" id="IPR013101">
    <property type="entry name" value="LRR_PRU1-like"/>
</dbReference>
<dbReference type="OrthoDB" id="1287740at2759"/>